<proteinExistence type="inferred from homology"/>
<dbReference type="InterPro" id="IPR002941">
    <property type="entry name" value="DNA_methylase_N4/N6"/>
</dbReference>
<dbReference type="PRINTS" id="PR00508">
    <property type="entry name" value="S21N4MTFRASE"/>
</dbReference>
<organism evidence="6 7">
    <name type="scientific">Streptococcus downei MFe28</name>
    <dbReference type="NCBI Taxonomy" id="764290"/>
    <lineage>
        <taxon>Bacteria</taxon>
        <taxon>Bacillati</taxon>
        <taxon>Bacillota</taxon>
        <taxon>Bacilli</taxon>
        <taxon>Lactobacillales</taxon>
        <taxon>Streptococcaceae</taxon>
        <taxon>Streptococcus</taxon>
    </lineage>
</organism>
<feature type="domain" description="DNA methylase N-4/N-6" evidence="5">
    <location>
        <begin position="23"/>
        <end position="290"/>
    </location>
</feature>
<evidence type="ECO:0000313" key="7">
    <source>
        <dbReference type="Proteomes" id="UP000254082"/>
    </source>
</evidence>
<keyword evidence="1 6" id="KW-0489">Methyltransferase</keyword>
<comment type="similarity">
    <text evidence="4">Belongs to the N(4)/N(6)-methyltransferase family.</text>
</comment>
<sequence length="296" mass="34195">MKIDCFYNEDSIVGLSRIPTNSIHSIISDIPYGIDYDEWDVLHSNTNSGLGGSSLSQTKNKLFKRRGKPLNGWSEADKQRPLEYQNWVSSWSKEWFRVLKPGGSAFVFAGRKYSHRVIIALEEAGFTFKDMLSWERDKAPHRAQRLSKIYERRGDYENQKNWEGWRVANLRPLFEPILWLQKPYKTGGTIANNVLENGVGAWYEDALKKWNINQDMSNQSNMIKVEFQPDDRKYHTTQKPINLMKLLVELVTVEGQVILDPFAGSATTLLAAKELHRKYIGFEKDTKIFESGLSRL</sequence>
<dbReference type="SUPFAM" id="SSF53335">
    <property type="entry name" value="S-adenosyl-L-methionine-dependent methyltransferases"/>
    <property type="match status" value="1"/>
</dbReference>
<dbReference type="EC" id="2.1.1.-" evidence="4"/>
<dbReference type="OrthoDB" id="9800801at2"/>
<name>A0A380JEH9_STRDO</name>
<dbReference type="RefSeq" id="WP_003000263.1">
    <property type="nucleotide sequence ID" value="NZ_UHFA01000002.1"/>
</dbReference>
<evidence type="ECO:0000256" key="3">
    <source>
        <dbReference type="ARBA" id="ARBA00022747"/>
    </source>
</evidence>
<keyword evidence="7" id="KW-1185">Reference proteome</keyword>
<keyword evidence="3" id="KW-0680">Restriction system</keyword>
<dbReference type="EMBL" id="UHFA01000002">
    <property type="protein sequence ID" value="SUN36074.1"/>
    <property type="molecule type" value="Genomic_DNA"/>
</dbReference>
<dbReference type="AlphaFoldDB" id="A0A380JEH9"/>
<dbReference type="GO" id="GO:0009307">
    <property type="term" value="P:DNA restriction-modification system"/>
    <property type="evidence" value="ECO:0007669"/>
    <property type="project" value="UniProtKB-KW"/>
</dbReference>
<dbReference type="GO" id="GO:0003677">
    <property type="term" value="F:DNA binding"/>
    <property type="evidence" value="ECO:0007669"/>
    <property type="project" value="InterPro"/>
</dbReference>
<dbReference type="Pfam" id="PF01555">
    <property type="entry name" value="N6_N4_Mtase"/>
    <property type="match status" value="1"/>
</dbReference>
<evidence type="ECO:0000256" key="2">
    <source>
        <dbReference type="ARBA" id="ARBA00022679"/>
    </source>
</evidence>
<dbReference type="Gene3D" id="3.40.50.150">
    <property type="entry name" value="Vaccinia Virus protein VP39"/>
    <property type="match status" value="1"/>
</dbReference>
<evidence type="ECO:0000259" key="5">
    <source>
        <dbReference type="Pfam" id="PF01555"/>
    </source>
</evidence>
<evidence type="ECO:0000313" key="6">
    <source>
        <dbReference type="EMBL" id="SUN36074.1"/>
    </source>
</evidence>
<dbReference type="InterPro" id="IPR029063">
    <property type="entry name" value="SAM-dependent_MTases_sf"/>
</dbReference>
<dbReference type="GO" id="GO:0008170">
    <property type="term" value="F:N-methyltransferase activity"/>
    <property type="evidence" value="ECO:0007669"/>
    <property type="project" value="InterPro"/>
</dbReference>
<accession>A0A380JEH9</accession>
<keyword evidence="2 6" id="KW-0808">Transferase</keyword>
<dbReference type="InterPro" id="IPR001091">
    <property type="entry name" value="RM_Methyltransferase"/>
</dbReference>
<gene>
    <name evidence="6" type="primary">hindIIIM</name>
    <name evidence="6" type="ORF">NCTC11391_01118</name>
</gene>
<dbReference type="REBASE" id="417701">
    <property type="entry name" value="M.Sdo11391I"/>
</dbReference>
<dbReference type="Proteomes" id="UP000254082">
    <property type="component" value="Unassembled WGS sequence"/>
</dbReference>
<dbReference type="GO" id="GO:0032259">
    <property type="term" value="P:methylation"/>
    <property type="evidence" value="ECO:0007669"/>
    <property type="project" value="UniProtKB-KW"/>
</dbReference>
<reference evidence="6 7" key="1">
    <citation type="submission" date="2018-06" db="EMBL/GenBank/DDBJ databases">
        <authorList>
            <consortium name="Pathogen Informatics"/>
            <person name="Doyle S."/>
        </authorList>
    </citation>
    <scope>NUCLEOTIDE SEQUENCE [LARGE SCALE GENOMIC DNA]</scope>
    <source>
        <strain evidence="7">NCTC 11391</strain>
    </source>
</reference>
<evidence type="ECO:0000256" key="1">
    <source>
        <dbReference type="ARBA" id="ARBA00022603"/>
    </source>
</evidence>
<evidence type="ECO:0000256" key="4">
    <source>
        <dbReference type="RuleBase" id="RU362026"/>
    </source>
</evidence>
<protein>
    <recommendedName>
        <fullName evidence="4">Methyltransferase</fullName>
        <ecNumber evidence="4">2.1.1.-</ecNumber>
    </recommendedName>
</protein>